<gene>
    <name evidence="4" type="ORF">BJP25_08790</name>
</gene>
<dbReference type="EMBL" id="MKQR01000005">
    <property type="protein sequence ID" value="OLR95042.1"/>
    <property type="molecule type" value="Genomic_DNA"/>
</dbReference>
<comment type="similarity">
    <text evidence="1 2">Belongs to the anti-sigma-factor antagonist family.</text>
</comment>
<proteinExistence type="inferred from homology"/>
<evidence type="ECO:0000256" key="2">
    <source>
        <dbReference type="RuleBase" id="RU003749"/>
    </source>
</evidence>
<dbReference type="STRING" id="1193682.BJP25_08790"/>
<dbReference type="CDD" id="cd07043">
    <property type="entry name" value="STAS_anti-anti-sigma_factors"/>
    <property type="match status" value="1"/>
</dbReference>
<dbReference type="RefSeq" id="WP_075973276.1">
    <property type="nucleotide sequence ID" value="NZ_MKQR01000005.1"/>
</dbReference>
<evidence type="ECO:0000256" key="1">
    <source>
        <dbReference type="ARBA" id="ARBA00009013"/>
    </source>
</evidence>
<keyword evidence="5" id="KW-1185">Reference proteome</keyword>
<dbReference type="NCBIfam" id="TIGR00377">
    <property type="entry name" value="ant_ant_sig"/>
    <property type="match status" value="1"/>
</dbReference>
<dbReference type="Gene3D" id="3.30.750.24">
    <property type="entry name" value="STAS domain"/>
    <property type="match status" value="1"/>
</dbReference>
<dbReference type="AlphaFoldDB" id="A0A1Q9LSM7"/>
<sequence length="101" mass="10889">MPAEGSDQLVVVDVGDRVTEQTTAPVGDALPGAQVVVLDLSRVSFLDSAGLTHLVNAHTRCEQHAAELRVVVADPVVTRPMELTGLDRVLRLFPTLDHARR</sequence>
<dbReference type="OrthoDB" id="3628156at2"/>
<dbReference type="InterPro" id="IPR003658">
    <property type="entry name" value="Anti-sigma_ant"/>
</dbReference>
<protein>
    <recommendedName>
        <fullName evidence="2">Anti-sigma factor antagonist</fullName>
    </recommendedName>
</protein>
<evidence type="ECO:0000313" key="5">
    <source>
        <dbReference type="Proteomes" id="UP000186040"/>
    </source>
</evidence>
<dbReference type="PANTHER" id="PTHR33495:SF2">
    <property type="entry name" value="ANTI-SIGMA FACTOR ANTAGONIST TM_1081-RELATED"/>
    <property type="match status" value="1"/>
</dbReference>
<reference evidence="4 5" key="1">
    <citation type="submission" date="2016-10" db="EMBL/GenBank/DDBJ databases">
        <title>The Draft Genome Sequence of Actinokineospora bangkokensis 44EHWT reveals the biosynthetic pathway of antifungal compounds Thailandins with unusual extender unit butylmalonyl-CoA.</title>
        <authorList>
            <person name="Greule A."/>
            <person name="Intra B."/>
            <person name="Flemming S."/>
            <person name="Rommel M.G."/>
            <person name="Panbangred W."/>
            <person name="Bechthold A."/>
        </authorList>
    </citation>
    <scope>NUCLEOTIDE SEQUENCE [LARGE SCALE GENOMIC DNA]</scope>
    <source>
        <strain evidence="4 5">44EHW</strain>
    </source>
</reference>
<name>A0A1Q9LSM7_9PSEU</name>
<dbReference type="GO" id="GO:0043856">
    <property type="term" value="F:anti-sigma factor antagonist activity"/>
    <property type="evidence" value="ECO:0007669"/>
    <property type="project" value="InterPro"/>
</dbReference>
<dbReference type="PANTHER" id="PTHR33495">
    <property type="entry name" value="ANTI-SIGMA FACTOR ANTAGONIST TM_1081-RELATED-RELATED"/>
    <property type="match status" value="1"/>
</dbReference>
<organism evidence="4 5">
    <name type="scientific">Actinokineospora bangkokensis</name>
    <dbReference type="NCBI Taxonomy" id="1193682"/>
    <lineage>
        <taxon>Bacteria</taxon>
        <taxon>Bacillati</taxon>
        <taxon>Actinomycetota</taxon>
        <taxon>Actinomycetes</taxon>
        <taxon>Pseudonocardiales</taxon>
        <taxon>Pseudonocardiaceae</taxon>
        <taxon>Actinokineospora</taxon>
    </lineage>
</organism>
<feature type="domain" description="STAS" evidence="3">
    <location>
        <begin position="1"/>
        <end position="101"/>
    </location>
</feature>
<dbReference type="Pfam" id="PF01740">
    <property type="entry name" value="STAS"/>
    <property type="match status" value="1"/>
</dbReference>
<evidence type="ECO:0000313" key="4">
    <source>
        <dbReference type="EMBL" id="OLR95042.1"/>
    </source>
</evidence>
<dbReference type="PROSITE" id="PS50801">
    <property type="entry name" value="STAS"/>
    <property type="match status" value="1"/>
</dbReference>
<dbReference type="InterPro" id="IPR036513">
    <property type="entry name" value="STAS_dom_sf"/>
</dbReference>
<dbReference type="SUPFAM" id="SSF52091">
    <property type="entry name" value="SpoIIaa-like"/>
    <property type="match status" value="1"/>
</dbReference>
<accession>A0A1Q9LSM7</accession>
<evidence type="ECO:0000259" key="3">
    <source>
        <dbReference type="PROSITE" id="PS50801"/>
    </source>
</evidence>
<dbReference type="InterPro" id="IPR002645">
    <property type="entry name" value="STAS_dom"/>
</dbReference>
<dbReference type="Proteomes" id="UP000186040">
    <property type="component" value="Unassembled WGS sequence"/>
</dbReference>
<comment type="caution">
    <text evidence="4">The sequence shown here is derived from an EMBL/GenBank/DDBJ whole genome shotgun (WGS) entry which is preliminary data.</text>
</comment>